<dbReference type="AlphaFoldDB" id="A0A7S1BY81"/>
<sequence length="119" mass="13295">MVKYDRLRPELQALGVGLCMIGIGKPEVALRVCKEHLELDQPEDFIFVDPENALYDKLDLNVNLFTIATAFSFLDRFSSEGGMKDLNYVLSKWLPQPGKSEGGKYALLYGVPISNLVCP</sequence>
<dbReference type="EMBL" id="HBFR01039554">
    <property type="protein sequence ID" value="CAD8901705.1"/>
    <property type="molecule type" value="Transcribed_RNA"/>
</dbReference>
<name>A0A7S1BY81_9STRA</name>
<proteinExistence type="predicted"/>
<gene>
    <name evidence="1" type="ORF">CHYS00102_LOCUS28924</name>
</gene>
<evidence type="ECO:0000313" key="1">
    <source>
        <dbReference type="EMBL" id="CAD8901705.1"/>
    </source>
</evidence>
<reference evidence="1" key="1">
    <citation type="submission" date="2021-01" db="EMBL/GenBank/DDBJ databases">
        <authorList>
            <person name="Corre E."/>
            <person name="Pelletier E."/>
            <person name="Niang G."/>
            <person name="Scheremetjew M."/>
            <person name="Finn R."/>
            <person name="Kale V."/>
            <person name="Holt S."/>
            <person name="Cochrane G."/>
            <person name="Meng A."/>
            <person name="Brown T."/>
            <person name="Cohen L."/>
        </authorList>
    </citation>
    <scope>NUCLEOTIDE SEQUENCE</scope>
    <source>
        <strain evidence="1">308</strain>
    </source>
</reference>
<organism evidence="1">
    <name type="scientific">Corethron hystrix</name>
    <dbReference type="NCBI Taxonomy" id="216773"/>
    <lineage>
        <taxon>Eukaryota</taxon>
        <taxon>Sar</taxon>
        <taxon>Stramenopiles</taxon>
        <taxon>Ochrophyta</taxon>
        <taxon>Bacillariophyta</taxon>
        <taxon>Coscinodiscophyceae</taxon>
        <taxon>Corethrophycidae</taxon>
        <taxon>Corethrales</taxon>
        <taxon>Corethraceae</taxon>
        <taxon>Corethron</taxon>
    </lineage>
</organism>
<protein>
    <submittedName>
        <fullName evidence="1">Uncharacterized protein</fullName>
    </submittedName>
</protein>
<accession>A0A7S1BY81</accession>